<organism evidence="2 3">
    <name type="scientific">Mycena alexandri</name>
    <dbReference type="NCBI Taxonomy" id="1745969"/>
    <lineage>
        <taxon>Eukaryota</taxon>
        <taxon>Fungi</taxon>
        <taxon>Dikarya</taxon>
        <taxon>Basidiomycota</taxon>
        <taxon>Agaricomycotina</taxon>
        <taxon>Agaricomycetes</taxon>
        <taxon>Agaricomycetidae</taxon>
        <taxon>Agaricales</taxon>
        <taxon>Marasmiineae</taxon>
        <taxon>Mycenaceae</taxon>
        <taxon>Mycena</taxon>
    </lineage>
</organism>
<keyword evidence="3" id="KW-1185">Reference proteome</keyword>
<reference evidence="2" key="1">
    <citation type="submission" date="2023-03" db="EMBL/GenBank/DDBJ databases">
        <title>Massive genome expansion in bonnet fungi (Mycena s.s.) driven by repeated elements and novel gene families across ecological guilds.</title>
        <authorList>
            <consortium name="Lawrence Berkeley National Laboratory"/>
            <person name="Harder C.B."/>
            <person name="Miyauchi S."/>
            <person name="Viragh M."/>
            <person name="Kuo A."/>
            <person name="Thoen E."/>
            <person name="Andreopoulos B."/>
            <person name="Lu D."/>
            <person name="Skrede I."/>
            <person name="Drula E."/>
            <person name="Henrissat B."/>
            <person name="Morin E."/>
            <person name="Kohler A."/>
            <person name="Barry K."/>
            <person name="LaButti K."/>
            <person name="Morin E."/>
            <person name="Salamov A."/>
            <person name="Lipzen A."/>
            <person name="Mereny Z."/>
            <person name="Hegedus B."/>
            <person name="Baldrian P."/>
            <person name="Stursova M."/>
            <person name="Weitz H."/>
            <person name="Taylor A."/>
            <person name="Grigoriev I.V."/>
            <person name="Nagy L.G."/>
            <person name="Martin F."/>
            <person name="Kauserud H."/>
        </authorList>
    </citation>
    <scope>NUCLEOTIDE SEQUENCE</scope>
    <source>
        <strain evidence="2">CBHHK200</strain>
    </source>
</reference>
<protein>
    <submittedName>
        <fullName evidence="2">Uncharacterized protein</fullName>
    </submittedName>
</protein>
<feature type="region of interest" description="Disordered" evidence="1">
    <location>
        <begin position="193"/>
        <end position="257"/>
    </location>
</feature>
<accession>A0AAD6SZ42</accession>
<dbReference type="AlphaFoldDB" id="A0AAD6SZ42"/>
<sequence>MDQYTGRFRLEPSYPPPGPAMRLAATPPTAPPVPAEDLQLVFRAFPDPTPHKPRQGSFEYDLASSKYSMRWENFRGFEVWLANEQQAQTIELRLVKTYHTSPLYDRRLRYVCSRARTGGKKEYTKSHPEWNRKIQSKFTDCPCSLIVKQYPGTTVVLGKYSPDHNHPTGNGNLRFVRIPAATREYIAAQVRNKVSPQHIDRSARQNMMPEVKTRKQPAGDPSYGGGATSGSKAKKPKKTPAQSQALPDIQPTRTSLQAPPHHTFLAYTPARPMLVPTHYPQPPAQYPPPFPLYYPTGPCAPYFSQRRN</sequence>
<evidence type="ECO:0000313" key="3">
    <source>
        <dbReference type="Proteomes" id="UP001218188"/>
    </source>
</evidence>
<proteinExistence type="predicted"/>
<gene>
    <name evidence="2" type="ORF">C8F04DRAFT_1342851</name>
</gene>
<evidence type="ECO:0000313" key="2">
    <source>
        <dbReference type="EMBL" id="KAJ7035696.1"/>
    </source>
</evidence>
<feature type="region of interest" description="Disordered" evidence="1">
    <location>
        <begin position="1"/>
        <end position="28"/>
    </location>
</feature>
<dbReference type="Proteomes" id="UP001218188">
    <property type="component" value="Unassembled WGS sequence"/>
</dbReference>
<comment type="caution">
    <text evidence="2">The sequence shown here is derived from an EMBL/GenBank/DDBJ whole genome shotgun (WGS) entry which is preliminary data.</text>
</comment>
<name>A0AAD6SZ42_9AGAR</name>
<evidence type="ECO:0000256" key="1">
    <source>
        <dbReference type="SAM" id="MobiDB-lite"/>
    </source>
</evidence>
<dbReference type="EMBL" id="JARJCM010000049">
    <property type="protein sequence ID" value="KAJ7035696.1"/>
    <property type="molecule type" value="Genomic_DNA"/>
</dbReference>